<feature type="compositionally biased region" description="Polar residues" evidence="1">
    <location>
        <begin position="1"/>
        <end position="18"/>
    </location>
</feature>
<accession>A0A0C3NZK2</accession>
<keyword evidence="3" id="KW-1185">Reference proteome</keyword>
<feature type="region of interest" description="Disordered" evidence="1">
    <location>
        <begin position="1"/>
        <end position="20"/>
    </location>
</feature>
<feature type="compositionally biased region" description="Basic and acidic residues" evidence="1">
    <location>
        <begin position="419"/>
        <end position="487"/>
    </location>
</feature>
<feature type="compositionally biased region" description="Low complexity" evidence="1">
    <location>
        <begin position="248"/>
        <end position="265"/>
    </location>
</feature>
<evidence type="ECO:0000256" key="1">
    <source>
        <dbReference type="SAM" id="MobiDB-lite"/>
    </source>
</evidence>
<feature type="region of interest" description="Disordered" evidence="1">
    <location>
        <begin position="419"/>
        <end position="501"/>
    </location>
</feature>
<protein>
    <submittedName>
        <fullName evidence="2">Uncharacterized protein</fullName>
    </submittedName>
</protein>
<feature type="compositionally biased region" description="Basic and acidic residues" evidence="1">
    <location>
        <begin position="207"/>
        <end position="216"/>
    </location>
</feature>
<proteinExistence type="predicted"/>
<evidence type="ECO:0000313" key="3">
    <source>
        <dbReference type="Proteomes" id="UP000053257"/>
    </source>
</evidence>
<feature type="compositionally biased region" description="Polar residues" evidence="1">
    <location>
        <begin position="377"/>
        <end position="390"/>
    </location>
</feature>
<dbReference type="AlphaFoldDB" id="A0A0C3NZK2"/>
<dbReference type="Proteomes" id="UP000053257">
    <property type="component" value="Unassembled WGS sequence"/>
</dbReference>
<feature type="compositionally biased region" description="Acidic residues" evidence="1">
    <location>
        <begin position="166"/>
        <end position="189"/>
    </location>
</feature>
<dbReference type="EMBL" id="KN840450">
    <property type="protein sequence ID" value="KIP10869.1"/>
    <property type="molecule type" value="Genomic_DNA"/>
</dbReference>
<feature type="compositionally biased region" description="Basic and acidic residues" evidence="1">
    <location>
        <begin position="344"/>
        <end position="359"/>
    </location>
</feature>
<dbReference type="HOGENOM" id="CLU_432209_0_0_1"/>
<gene>
    <name evidence="2" type="ORF">PHLGIDRAFT_184256</name>
</gene>
<feature type="region of interest" description="Disordered" evidence="1">
    <location>
        <begin position="141"/>
        <end position="404"/>
    </location>
</feature>
<name>A0A0C3NZK2_PHLG1</name>
<sequence>MATTTPGPSQPISLSGNTVGVLDPTQPQRLLSSLGSTLSFATFHPRTASQNPRKLSRGDELCSNKRVVIETLPSGESFWRWVPRAKGVENGGAEGEWPRLVDICGQHVLCSQEQWDIHKLDSEYECTIHPAPLLSTITRRRAADKPAADGGSGSRQSGSKRAYVEDSSDEDLPMPEVEVQEDSDDEVEMIVDNTVQSAASRAHRKKMQETREERRQKLSAKTRKQHHDDVGDLSMIDLTIEPSPPLYSEPSSSSQPPSHTSNPPSFASEPPSYTSNGFTSASHASYTTRDRPTETKNASPGAFHAHSKRRTSSPQSHLPSKRARRVAPEFAQKKLARAQLRNNHYQERVQRGRDTRDKYFMQTLRATVPPGTYEFSEPTSNASTQATTPQPELAPDEDPISLEEKIRRIQEMNAYEQARYERDEARRRAEAAEAEQRRKQEEKQRRERERFERECLEREREEARRRAQQEENERRRRQFQEEQDRRWQQQQQERFSHGPWTSQRALERYKSLADAFDSAKFTAEDPVTFATVPWPVLHKPTRFTVEDVDWSSVEAFFHAVRSHMRSQDYKTFVEKSHRRFHPDRWRARRVLQSIEDDELRACLEVAANTVAQAITPLWKAIKG</sequence>
<dbReference type="STRING" id="745531.A0A0C3NZK2"/>
<feature type="compositionally biased region" description="Polar residues" evidence="1">
    <location>
        <begin position="271"/>
        <end position="287"/>
    </location>
</feature>
<reference evidence="2 3" key="1">
    <citation type="journal article" date="2014" name="PLoS Genet.">
        <title>Analysis of the Phlebiopsis gigantea genome, transcriptome and secretome provides insight into its pioneer colonization strategies of wood.</title>
        <authorList>
            <person name="Hori C."/>
            <person name="Ishida T."/>
            <person name="Igarashi K."/>
            <person name="Samejima M."/>
            <person name="Suzuki H."/>
            <person name="Master E."/>
            <person name="Ferreira P."/>
            <person name="Ruiz-Duenas F.J."/>
            <person name="Held B."/>
            <person name="Canessa P."/>
            <person name="Larrondo L.F."/>
            <person name="Schmoll M."/>
            <person name="Druzhinina I.S."/>
            <person name="Kubicek C.P."/>
            <person name="Gaskell J.A."/>
            <person name="Kersten P."/>
            <person name="St John F."/>
            <person name="Glasner J."/>
            <person name="Sabat G."/>
            <person name="Splinter BonDurant S."/>
            <person name="Syed K."/>
            <person name="Yadav J."/>
            <person name="Mgbeahuruike A.C."/>
            <person name="Kovalchuk A."/>
            <person name="Asiegbu F.O."/>
            <person name="Lackner G."/>
            <person name="Hoffmeister D."/>
            <person name="Rencoret J."/>
            <person name="Gutierrez A."/>
            <person name="Sun H."/>
            <person name="Lindquist E."/>
            <person name="Barry K."/>
            <person name="Riley R."/>
            <person name="Grigoriev I.V."/>
            <person name="Henrissat B."/>
            <person name="Kues U."/>
            <person name="Berka R.M."/>
            <person name="Martinez A.T."/>
            <person name="Covert S.F."/>
            <person name="Blanchette R.A."/>
            <person name="Cullen D."/>
        </authorList>
    </citation>
    <scope>NUCLEOTIDE SEQUENCE [LARGE SCALE GENOMIC DNA]</scope>
    <source>
        <strain evidence="2 3">11061_1 CR5-6</strain>
    </source>
</reference>
<organism evidence="2 3">
    <name type="scientific">Phlebiopsis gigantea (strain 11061_1 CR5-6)</name>
    <name type="common">White-rot fungus</name>
    <name type="synonym">Peniophora gigantea</name>
    <dbReference type="NCBI Taxonomy" id="745531"/>
    <lineage>
        <taxon>Eukaryota</taxon>
        <taxon>Fungi</taxon>
        <taxon>Dikarya</taxon>
        <taxon>Basidiomycota</taxon>
        <taxon>Agaricomycotina</taxon>
        <taxon>Agaricomycetes</taxon>
        <taxon>Polyporales</taxon>
        <taxon>Phanerochaetaceae</taxon>
        <taxon>Phlebiopsis</taxon>
    </lineage>
</organism>
<dbReference type="OrthoDB" id="3265210at2759"/>
<evidence type="ECO:0000313" key="2">
    <source>
        <dbReference type="EMBL" id="KIP10869.1"/>
    </source>
</evidence>